<dbReference type="STRING" id="906968.Trebr_1952"/>
<accession>F4LJC5</accession>
<evidence type="ECO:0000256" key="1">
    <source>
        <dbReference type="SAM" id="SignalP"/>
    </source>
</evidence>
<feature type="signal peptide" evidence="1">
    <location>
        <begin position="1"/>
        <end position="26"/>
    </location>
</feature>
<sequence>MKKSAGRRAYGAAAAFVFLCALTPTAAQQSGAAADTVVLPEVTTVISGGALSADPGSVPDFSAALPADAAQTGVFPVLPAAAVSVPEADSGSGSVSGSDAERDVYMEGFVGFGMPAFFTGDFSVYRADSEHPFEIRFMHESMDGYAFKSPGDGFSDTATLLSSSKTFSAGSAVWTAAGSYRLTSAGLQGQSDLFSDITRQTALASVEVGVPFAKGFRFDSSVHAEWFNRYGGSAGSAGQSAEKTAASFVSARPEIAARWEGDSIRAAVSGNWDFALYAGSGVRPVNRGELTLSGIWAGPSLSVWANAGVVGIPGGSGADGTSLVAPFSAGVSAEFGVPFSELPASVRVHGGLDSRAIDFTGLEAVAPFTCFAPELLSLNREQTDWFASAAASVPAGSVFLLEGSAEFRKTAFGNGMIESRYDSPRYLNSGLFSAAAADRTALATVLNVSAGTGPVLISAAWNAEWLDVPAGTDAHAIEAAAGYTSGSGAWTAHVSVSEALSAGADFVPDVGIRASYQVTDAVRLVFKVTDAVKLCTGKTRVYEAPFVSRSGTASFAVRFFF</sequence>
<dbReference type="RefSeq" id="WP_013759074.1">
    <property type="nucleotide sequence ID" value="NC_015500.1"/>
</dbReference>
<feature type="chain" id="PRO_5003310851" description="TonB-dependent receptor" evidence="1">
    <location>
        <begin position="27"/>
        <end position="561"/>
    </location>
</feature>
<dbReference type="eggNOG" id="ENOG5034495">
    <property type="taxonomic scope" value="Bacteria"/>
</dbReference>
<evidence type="ECO:0008006" key="4">
    <source>
        <dbReference type="Google" id="ProtNLM"/>
    </source>
</evidence>
<name>F4LJC5_TREBD</name>
<dbReference type="OrthoDB" id="354474at2"/>
<evidence type="ECO:0000313" key="3">
    <source>
        <dbReference type="Proteomes" id="UP000006546"/>
    </source>
</evidence>
<reference evidence="3" key="1">
    <citation type="submission" date="2011-04" db="EMBL/GenBank/DDBJ databases">
        <title>The complete genome of Treponema brennaborense DSM 12168.</title>
        <authorList>
            <person name="Lucas S."/>
            <person name="Han J."/>
            <person name="Lapidus A."/>
            <person name="Bruce D."/>
            <person name="Goodwin L."/>
            <person name="Pitluck S."/>
            <person name="Peters L."/>
            <person name="Kyrpides N."/>
            <person name="Mavromatis K."/>
            <person name="Ivanova N."/>
            <person name="Mikhailova N."/>
            <person name="Pagani I."/>
            <person name="Teshima H."/>
            <person name="Detter J.C."/>
            <person name="Tapia R."/>
            <person name="Han C."/>
            <person name="Land M."/>
            <person name="Hauser L."/>
            <person name="Markowitz V."/>
            <person name="Cheng J.-F."/>
            <person name="Hugenholtz P."/>
            <person name="Woyke T."/>
            <person name="Wu D."/>
            <person name="Gronow S."/>
            <person name="Wellnitz S."/>
            <person name="Brambilla E."/>
            <person name="Klenk H.-P."/>
            <person name="Eisen J.A."/>
        </authorList>
    </citation>
    <scope>NUCLEOTIDE SEQUENCE [LARGE SCALE GENOMIC DNA]</scope>
    <source>
        <strain evidence="3">DSM 12168 / CIP 105900 / DD5/3</strain>
    </source>
</reference>
<dbReference type="KEGG" id="tbe:Trebr_1952"/>
<organism evidence="2 3">
    <name type="scientific">Treponema brennaborense (strain DSM 12168 / CIP 105900 / DD5/3)</name>
    <dbReference type="NCBI Taxonomy" id="906968"/>
    <lineage>
        <taxon>Bacteria</taxon>
        <taxon>Pseudomonadati</taxon>
        <taxon>Spirochaetota</taxon>
        <taxon>Spirochaetia</taxon>
        <taxon>Spirochaetales</taxon>
        <taxon>Treponemataceae</taxon>
        <taxon>Treponema</taxon>
    </lineage>
</organism>
<proteinExistence type="predicted"/>
<protein>
    <recommendedName>
        <fullName evidence="4">TonB-dependent receptor</fullName>
    </recommendedName>
</protein>
<dbReference type="AlphaFoldDB" id="F4LJC5"/>
<dbReference type="Proteomes" id="UP000006546">
    <property type="component" value="Chromosome"/>
</dbReference>
<gene>
    <name evidence="2" type="ordered locus">Trebr_1952</name>
</gene>
<evidence type="ECO:0000313" key="2">
    <source>
        <dbReference type="EMBL" id="AEE17370.1"/>
    </source>
</evidence>
<dbReference type="EMBL" id="CP002696">
    <property type="protein sequence ID" value="AEE17370.1"/>
    <property type="molecule type" value="Genomic_DNA"/>
</dbReference>
<keyword evidence="3" id="KW-1185">Reference proteome</keyword>
<keyword evidence="1" id="KW-0732">Signal</keyword>
<dbReference type="HOGENOM" id="CLU_485648_0_0_12"/>